<keyword evidence="3" id="KW-1185">Reference proteome</keyword>
<feature type="compositionally biased region" description="Basic and acidic residues" evidence="1">
    <location>
        <begin position="115"/>
        <end position="136"/>
    </location>
</feature>
<protein>
    <submittedName>
        <fullName evidence="2">Uncharacterized protein</fullName>
    </submittedName>
</protein>
<evidence type="ECO:0000256" key="1">
    <source>
        <dbReference type="SAM" id="MobiDB-lite"/>
    </source>
</evidence>
<gene>
    <name evidence="2" type="ORF">KY290_000754</name>
</gene>
<dbReference type="Proteomes" id="UP000826656">
    <property type="component" value="Unassembled WGS sequence"/>
</dbReference>
<sequence>MERVNGNEQHTITKTCEPETTKEWITKAFATQGKETKKHKDNNESKESAKGGISEEENAIADHDGLAREDRLVQLSKDKENEDHIVEGEMVVYNATLESDGRDLQGMLDQIAPARENRDKKSSDNEHMNGEEGKEKAIVLAQDIEPTVMQGREMISTNGSITCCSISPRWTTDTIRAQQR</sequence>
<evidence type="ECO:0000313" key="2">
    <source>
        <dbReference type="EMBL" id="KAH0781156.1"/>
    </source>
</evidence>
<name>A0ABQ7WLM3_SOLTU</name>
<feature type="region of interest" description="Disordered" evidence="1">
    <location>
        <begin position="30"/>
        <end position="67"/>
    </location>
</feature>
<dbReference type="EMBL" id="JAIVGD010000001">
    <property type="protein sequence ID" value="KAH0781156.1"/>
    <property type="molecule type" value="Genomic_DNA"/>
</dbReference>
<organism evidence="2 3">
    <name type="scientific">Solanum tuberosum</name>
    <name type="common">Potato</name>
    <dbReference type="NCBI Taxonomy" id="4113"/>
    <lineage>
        <taxon>Eukaryota</taxon>
        <taxon>Viridiplantae</taxon>
        <taxon>Streptophyta</taxon>
        <taxon>Embryophyta</taxon>
        <taxon>Tracheophyta</taxon>
        <taxon>Spermatophyta</taxon>
        <taxon>Magnoliopsida</taxon>
        <taxon>eudicotyledons</taxon>
        <taxon>Gunneridae</taxon>
        <taxon>Pentapetalae</taxon>
        <taxon>asterids</taxon>
        <taxon>lamiids</taxon>
        <taxon>Solanales</taxon>
        <taxon>Solanaceae</taxon>
        <taxon>Solanoideae</taxon>
        <taxon>Solaneae</taxon>
        <taxon>Solanum</taxon>
    </lineage>
</organism>
<proteinExistence type="predicted"/>
<reference evidence="2 3" key="1">
    <citation type="journal article" date="2021" name="bioRxiv">
        <title>Chromosome-scale and haplotype-resolved genome assembly of a tetraploid potato cultivar.</title>
        <authorList>
            <person name="Sun H."/>
            <person name="Jiao W.-B."/>
            <person name="Krause K."/>
            <person name="Campoy J.A."/>
            <person name="Goel M."/>
            <person name="Folz-Donahue K."/>
            <person name="Kukat C."/>
            <person name="Huettel B."/>
            <person name="Schneeberger K."/>
        </authorList>
    </citation>
    <scope>NUCLEOTIDE SEQUENCE [LARGE SCALE GENOMIC DNA]</scope>
    <source>
        <strain evidence="2">SolTubOtavaFocal</strain>
        <tissue evidence="2">Leaves</tissue>
    </source>
</reference>
<comment type="caution">
    <text evidence="2">The sequence shown here is derived from an EMBL/GenBank/DDBJ whole genome shotgun (WGS) entry which is preliminary data.</text>
</comment>
<evidence type="ECO:0000313" key="3">
    <source>
        <dbReference type="Proteomes" id="UP000826656"/>
    </source>
</evidence>
<feature type="region of interest" description="Disordered" evidence="1">
    <location>
        <begin position="112"/>
        <end position="136"/>
    </location>
</feature>
<accession>A0ABQ7WLM3</accession>